<evidence type="ECO:0000313" key="3">
    <source>
        <dbReference type="EMBL" id="KAF0852512.1"/>
    </source>
</evidence>
<keyword evidence="4" id="KW-1185">Reference proteome</keyword>
<dbReference type="CDD" id="cd07724">
    <property type="entry name" value="POD-like_MBL-fold"/>
    <property type="match status" value="1"/>
</dbReference>
<dbReference type="EMBL" id="VRVR01000032">
    <property type="protein sequence ID" value="KAF0852512.1"/>
    <property type="molecule type" value="Genomic_DNA"/>
</dbReference>
<dbReference type="InterPro" id="IPR044528">
    <property type="entry name" value="POD-like_MBL-fold"/>
</dbReference>
<accession>A0A8K0F4G1</accession>
<dbReference type="Gene3D" id="3.60.15.10">
    <property type="entry name" value="Ribonuclease Z/Hydroxyacylglutathione hydrolase-like"/>
    <property type="match status" value="1"/>
</dbReference>
<dbReference type="GO" id="GO:0006749">
    <property type="term" value="P:glutathione metabolic process"/>
    <property type="evidence" value="ECO:0007669"/>
    <property type="project" value="InterPro"/>
</dbReference>
<dbReference type="Pfam" id="PF00753">
    <property type="entry name" value="Lactamase_B"/>
    <property type="match status" value="1"/>
</dbReference>
<feature type="domain" description="Metallo-beta-lactamase" evidence="2">
    <location>
        <begin position="85"/>
        <end position="286"/>
    </location>
</feature>
<dbReference type="PANTHER" id="PTHR43084">
    <property type="entry name" value="PERSULFIDE DIOXYGENASE ETHE1"/>
    <property type="match status" value="1"/>
</dbReference>
<gene>
    <name evidence="3" type="ORF">ANDGO_00564</name>
</gene>
<dbReference type="InterPro" id="IPR001279">
    <property type="entry name" value="Metallo-B-lactamas"/>
</dbReference>
<dbReference type="GO" id="GO:0070813">
    <property type="term" value="P:hydrogen sulfide metabolic process"/>
    <property type="evidence" value="ECO:0007669"/>
    <property type="project" value="TreeGrafter"/>
</dbReference>
<dbReference type="SMART" id="SM00849">
    <property type="entry name" value="Lactamase_B"/>
    <property type="match status" value="1"/>
</dbReference>
<keyword evidence="1" id="KW-0479">Metal-binding</keyword>
<proteinExistence type="predicted"/>
<protein>
    <submittedName>
        <fullName evidence="3">Mitochondrial beta-lactamase protein (Sulfur dioxygenase)</fullName>
    </submittedName>
</protein>
<name>A0A8K0F4G1_ANDGO</name>
<dbReference type="SUPFAM" id="SSF56281">
    <property type="entry name" value="Metallo-hydrolase/oxidoreductase"/>
    <property type="match status" value="1"/>
</dbReference>
<evidence type="ECO:0000256" key="1">
    <source>
        <dbReference type="ARBA" id="ARBA00022723"/>
    </source>
</evidence>
<organism evidence="3 4">
    <name type="scientific">Andalucia godoyi</name>
    <name type="common">Flagellate</name>
    <dbReference type="NCBI Taxonomy" id="505711"/>
    <lineage>
        <taxon>Eukaryota</taxon>
        <taxon>Discoba</taxon>
        <taxon>Jakobida</taxon>
        <taxon>Andalucina</taxon>
        <taxon>Andaluciidae</taxon>
        <taxon>Andalucia</taxon>
    </lineage>
</organism>
<dbReference type="GO" id="GO:0046872">
    <property type="term" value="F:metal ion binding"/>
    <property type="evidence" value="ECO:0007669"/>
    <property type="project" value="UniProtKB-KW"/>
</dbReference>
<dbReference type="OrthoDB" id="449487at2759"/>
<comment type="caution">
    <text evidence="3">The sequence shown here is derived from an EMBL/GenBank/DDBJ whole genome shotgun (WGS) entry which is preliminary data.</text>
</comment>
<evidence type="ECO:0000259" key="2">
    <source>
        <dbReference type="SMART" id="SM00849"/>
    </source>
</evidence>
<dbReference type="PANTHER" id="PTHR43084:SF1">
    <property type="entry name" value="PERSULFIDE DIOXYGENASE ETHE1, MITOCHONDRIAL"/>
    <property type="match status" value="1"/>
</dbReference>
<dbReference type="Proteomes" id="UP000799049">
    <property type="component" value="Unassembled WGS sequence"/>
</dbReference>
<dbReference type="AlphaFoldDB" id="A0A8K0F4G1"/>
<dbReference type="GO" id="GO:0050313">
    <property type="term" value="F:sulfur dioxygenase activity"/>
    <property type="evidence" value="ECO:0007669"/>
    <property type="project" value="InterPro"/>
</dbReference>
<reference evidence="3" key="1">
    <citation type="submission" date="2019-09" db="EMBL/GenBank/DDBJ databases">
        <title>The Mitochondrial Proteome of the Jakobid, Andalucia godoyi, a Protist With the Most Gene-Rich and Bacteria-Like Mitochondrial Genome.</title>
        <authorList>
            <person name="Gray M.W."/>
            <person name="Burger G."/>
            <person name="Derelle R."/>
            <person name="Klimes V."/>
            <person name="Leger M."/>
            <person name="Sarrasin M."/>
            <person name="Vlcek C."/>
            <person name="Roger A.J."/>
            <person name="Elias M."/>
            <person name="Lang B.F."/>
        </authorList>
    </citation>
    <scope>NUCLEOTIDE SEQUENCE</scope>
    <source>
        <strain evidence="3">And28</strain>
    </source>
</reference>
<keyword evidence="3" id="KW-0223">Dioxygenase</keyword>
<evidence type="ECO:0000313" key="4">
    <source>
        <dbReference type="Proteomes" id="UP000799049"/>
    </source>
</evidence>
<dbReference type="InterPro" id="IPR051682">
    <property type="entry name" value="Mito_Persulfide_Diox"/>
</dbReference>
<dbReference type="InterPro" id="IPR036866">
    <property type="entry name" value="RibonucZ/Hydroxyglut_hydro"/>
</dbReference>
<sequence length="364" mass="40123">MTLLFRSSGFRRISLFAARNCSIDSASRFFIPTFPHIHRRFVQKSSFSSTSSAALLQMTTLRSFPAKSNPSASLQVSEYFHKQSNTWTFIVACSETKEAMIVDPCLEFDVPSGRIGTTSADQIIASSIGMGYRVKYLNETHAHADHITASAYIKERLLAEHGVAASYAIGERIVEVQKIFADVFDWKKESPSFVPDGSGFDKLWKDGDTFSIGNFQFRCLHTPGHTPACVTYVCDDAKVMFGGDTLFHDTFGTARADFPGGSASTLYDSIQKLLALPGDFTLFVGHDYVPGGSQREFLSCSTIGEEREKNVHVGAGKTREEYIKMRTTRDAGLSVPNLLLPSIQVNALCSGKIPQRLVIPVNKL</sequence>
<keyword evidence="3" id="KW-0560">Oxidoreductase</keyword>